<reference evidence="1 2" key="1">
    <citation type="submission" date="2015-09" db="EMBL/GenBank/DDBJ databases">
        <title>Host preference determinants of Valsa canker pathogens revealed by comparative genomics.</title>
        <authorList>
            <person name="Yin Z."/>
            <person name="Huang L."/>
        </authorList>
    </citation>
    <scope>NUCLEOTIDE SEQUENCE [LARGE SCALE GENOMIC DNA]</scope>
    <source>
        <strain evidence="1 2">03-1</strain>
    </source>
</reference>
<dbReference type="Proteomes" id="UP000283895">
    <property type="component" value="Unassembled WGS sequence"/>
</dbReference>
<name>A0A423X0H1_9PEZI</name>
<organism evidence="1 2">
    <name type="scientific">Cytospora schulzeri</name>
    <dbReference type="NCBI Taxonomy" id="448051"/>
    <lineage>
        <taxon>Eukaryota</taxon>
        <taxon>Fungi</taxon>
        <taxon>Dikarya</taxon>
        <taxon>Ascomycota</taxon>
        <taxon>Pezizomycotina</taxon>
        <taxon>Sordariomycetes</taxon>
        <taxon>Sordariomycetidae</taxon>
        <taxon>Diaporthales</taxon>
        <taxon>Cytosporaceae</taxon>
        <taxon>Cytospora</taxon>
    </lineage>
</organism>
<accession>A0A423X0H1</accession>
<gene>
    <name evidence="1" type="ORF">VMCG_02545</name>
</gene>
<evidence type="ECO:0000313" key="1">
    <source>
        <dbReference type="EMBL" id="ROW09346.1"/>
    </source>
</evidence>
<sequence length="60" mass="6895">MDNTIRPRAQEGMERTPLRNIHAFPAEGDFPRLFSFDCPRILARVGVERAMIKHRGPYGV</sequence>
<evidence type="ECO:0000313" key="2">
    <source>
        <dbReference type="Proteomes" id="UP000283895"/>
    </source>
</evidence>
<dbReference type="EMBL" id="LKEA01000004">
    <property type="protein sequence ID" value="ROW09346.1"/>
    <property type="molecule type" value="Genomic_DNA"/>
</dbReference>
<comment type="caution">
    <text evidence="1">The sequence shown here is derived from an EMBL/GenBank/DDBJ whole genome shotgun (WGS) entry which is preliminary data.</text>
</comment>
<keyword evidence="2" id="KW-1185">Reference proteome</keyword>
<proteinExistence type="predicted"/>
<protein>
    <submittedName>
        <fullName evidence="1">Uncharacterized protein</fullName>
    </submittedName>
</protein>
<dbReference type="AlphaFoldDB" id="A0A423X0H1"/>